<feature type="compositionally biased region" description="Basic and acidic residues" evidence="2">
    <location>
        <begin position="705"/>
        <end position="715"/>
    </location>
</feature>
<keyword evidence="1" id="KW-0560">Oxidoreductase</keyword>
<evidence type="ECO:0000256" key="1">
    <source>
        <dbReference type="ARBA" id="ARBA00023002"/>
    </source>
</evidence>
<feature type="compositionally biased region" description="Polar residues" evidence="2">
    <location>
        <begin position="694"/>
        <end position="703"/>
    </location>
</feature>
<feature type="compositionally biased region" description="Basic and acidic residues" evidence="2">
    <location>
        <begin position="684"/>
        <end position="693"/>
    </location>
</feature>
<feature type="region of interest" description="Disordered" evidence="2">
    <location>
        <begin position="655"/>
        <end position="834"/>
    </location>
</feature>
<dbReference type="Gene3D" id="3.90.180.10">
    <property type="entry name" value="Medium-chain alcohol dehydrogenases, catalytic domain"/>
    <property type="match status" value="1"/>
</dbReference>
<feature type="region of interest" description="Disordered" evidence="2">
    <location>
        <begin position="1"/>
        <end position="40"/>
    </location>
</feature>
<dbReference type="Proteomes" id="UP001530377">
    <property type="component" value="Unassembled WGS sequence"/>
</dbReference>
<protein>
    <submittedName>
        <fullName evidence="3">Uncharacterized protein</fullName>
    </submittedName>
</protein>
<name>A0ABD3RTF6_9STRA</name>
<dbReference type="PANTHER" id="PTHR43189">
    <property type="entry name" value="ZINC-TYPE ALCOHOL DEHYDROGENASE-LIKE PROTEIN C1198.01-RELATED"/>
    <property type="match status" value="1"/>
</dbReference>
<feature type="compositionally biased region" description="Polar residues" evidence="2">
    <location>
        <begin position="716"/>
        <end position="744"/>
    </location>
</feature>
<dbReference type="EMBL" id="JALLPB020000193">
    <property type="protein sequence ID" value="KAL3815556.1"/>
    <property type="molecule type" value="Genomic_DNA"/>
</dbReference>
<comment type="caution">
    <text evidence="3">The sequence shown here is derived from an EMBL/GenBank/DDBJ whole genome shotgun (WGS) entry which is preliminary data.</text>
</comment>
<dbReference type="PANTHER" id="PTHR43189:SF1">
    <property type="entry name" value="ZINC-TYPE ALCOHOL DEHYDROGENASE-LIKE PROTEIN C1198.01"/>
    <property type="match status" value="1"/>
</dbReference>
<proteinExistence type="predicted"/>
<accession>A0ABD3RTF6</accession>
<feature type="compositionally biased region" description="Low complexity" evidence="2">
    <location>
        <begin position="1"/>
        <end position="12"/>
    </location>
</feature>
<keyword evidence="4" id="KW-1185">Reference proteome</keyword>
<feature type="compositionally biased region" description="Basic and acidic residues" evidence="2">
    <location>
        <begin position="771"/>
        <end position="781"/>
    </location>
</feature>
<feature type="compositionally biased region" description="Basic and acidic residues" evidence="2">
    <location>
        <begin position="745"/>
        <end position="761"/>
    </location>
</feature>
<evidence type="ECO:0000256" key="2">
    <source>
        <dbReference type="SAM" id="MobiDB-lite"/>
    </source>
</evidence>
<reference evidence="3 4" key="1">
    <citation type="submission" date="2024-10" db="EMBL/GenBank/DDBJ databases">
        <title>Updated reference genomes for cyclostephanoid diatoms.</title>
        <authorList>
            <person name="Roberts W.R."/>
            <person name="Alverson A.J."/>
        </authorList>
    </citation>
    <scope>NUCLEOTIDE SEQUENCE [LARGE SCALE GENOMIC DNA]</scope>
    <source>
        <strain evidence="3 4">AJA228-03</strain>
    </source>
</reference>
<sequence>MTVLKQLETTKQQKQKKSPIRNEAVVDSSDGSSCDSRNDDHFAVDINNGGRLRGGWQRGHDNERQVFETRQFFVDRTLGSPTTSVDSFIEKQKSVESRDMTERVHGEEMLPGALLKLDRNSIPAPMHKNDVLVEIEAYTVDKRDLMIRPGVRCTDESLLQGVTTIGMDCIGRVVQLTNHARAIYGISIDDRIAAIYPFDYNTDDIRRNSKYSYALVDAGFVVAVPKHVDAAEAACMIRLYLPAFQSILLGIGFHRDRYGNENLAGQSILIENGHTDFGRVLIELAALLGATKIFATGPIEYHPLLDELGAIPLGAETFSWELFLETKIGLVLIQEMPTEDNFEQYIGILDETRGNLVYTYHGHKHDDEDMGNFGSLAEEVGCSKCSPHEISKKAQEAIQFAKFNLRLACSPNYVLYEGLWHSCKQKPHQFKEDLRYLFTLLGRGSIKPNVAECITLEEVAGVQDRIELLGNKGTVVCTPTALYEKKVCNNISPVVHQDINDYLEDDLGHKYAIDAGYIKDTHACDTLSDFHRMHIMHDHEQLIPVVQEESTWTYLNFVSFPGDGVVMNYSSSTTGSAESGHRITQQEHIQNFSLLMGSNDRDSDVSTDNDGLPTKYSTTRTPTSIRFHKEKSRRYKAYHLYQKQKLSEAIRAKRRNGQNHEIGRSASPCTKPNGDLGCSSFGTKKNDERDSSSHVRATYTSARNLRRDSRKKEKSNAGSIASTTKSELSSALPSTETVKSTIIEETSKNDTKKDTHSKPDTMESMNPTPEAAKEIGTDKSNSRLSEYLSLNKPVKTDKQGCFEGRNEVNAGRDDESSRASSFQAIRSKWEQKGV</sequence>
<evidence type="ECO:0000313" key="3">
    <source>
        <dbReference type="EMBL" id="KAL3815556.1"/>
    </source>
</evidence>
<organism evidence="3 4">
    <name type="scientific">Cyclostephanos tholiformis</name>
    <dbReference type="NCBI Taxonomy" id="382380"/>
    <lineage>
        <taxon>Eukaryota</taxon>
        <taxon>Sar</taxon>
        <taxon>Stramenopiles</taxon>
        <taxon>Ochrophyta</taxon>
        <taxon>Bacillariophyta</taxon>
        <taxon>Coscinodiscophyceae</taxon>
        <taxon>Thalassiosirophycidae</taxon>
        <taxon>Stephanodiscales</taxon>
        <taxon>Stephanodiscaceae</taxon>
        <taxon>Cyclostephanos</taxon>
    </lineage>
</organism>
<dbReference type="SUPFAM" id="SSF50129">
    <property type="entry name" value="GroES-like"/>
    <property type="match status" value="1"/>
</dbReference>
<dbReference type="Gene3D" id="3.40.50.720">
    <property type="entry name" value="NAD(P)-binding Rossmann-like Domain"/>
    <property type="match status" value="1"/>
</dbReference>
<gene>
    <name evidence="3" type="ORF">ACHAXA_001960</name>
</gene>
<feature type="compositionally biased region" description="Basic and acidic residues" evidence="2">
    <location>
        <begin position="794"/>
        <end position="817"/>
    </location>
</feature>
<dbReference type="GO" id="GO:0016491">
    <property type="term" value="F:oxidoreductase activity"/>
    <property type="evidence" value="ECO:0007669"/>
    <property type="project" value="UniProtKB-KW"/>
</dbReference>
<feature type="region of interest" description="Disordered" evidence="2">
    <location>
        <begin position="597"/>
        <end position="619"/>
    </location>
</feature>
<dbReference type="InterPro" id="IPR011032">
    <property type="entry name" value="GroES-like_sf"/>
</dbReference>
<evidence type="ECO:0000313" key="4">
    <source>
        <dbReference type="Proteomes" id="UP001530377"/>
    </source>
</evidence>
<dbReference type="AlphaFoldDB" id="A0ABD3RTF6"/>